<evidence type="ECO:0000313" key="1">
    <source>
        <dbReference type="EMBL" id="GAA5510615.1"/>
    </source>
</evidence>
<evidence type="ECO:0000313" key="2">
    <source>
        <dbReference type="Proteomes" id="UP001416858"/>
    </source>
</evidence>
<reference evidence="1 2" key="1">
    <citation type="submission" date="2024-02" db="EMBL/GenBank/DDBJ databases">
        <title>Rhodopirellula caenicola NBRC 110016.</title>
        <authorList>
            <person name="Ichikawa N."/>
            <person name="Katano-Makiyama Y."/>
            <person name="Hidaka K."/>
        </authorList>
    </citation>
    <scope>NUCLEOTIDE SEQUENCE [LARGE SCALE GENOMIC DNA]</scope>
    <source>
        <strain evidence="1 2">NBRC 110016</strain>
    </source>
</reference>
<comment type="caution">
    <text evidence="1">The sequence shown here is derived from an EMBL/GenBank/DDBJ whole genome shotgun (WGS) entry which is preliminary data.</text>
</comment>
<keyword evidence="2" id="KW-1185">Reference proteome</keyword>
<dbReference type="EMBL" id="BAABRO010000025">
    <property type="protein sequence ID" value="GAA5510615.1"/>
    <property type="molecule type" value="Genomic_DNA"/>
</dbReference>
<dbReference type="Proteomes" id="UP001416858">
    <property type="component" value="Unassembled WGS sequence"/>
</dbReference>
<accession>A0ABP9VZQ4</accession>
<gene>
    <name evidence="1" type="ORF">Rcae01_06125</name>
</gene>
<proteinExistence type="predicted"/>
<name>A0ABP9VZQ4_9BACT</name>
<protein>
    <submittedName>
        <fullName evidence="1">Uncharacterized protein</fullName>
    </submittedName>
</protein>
<organism evidence="1 2">
    <name type="scientific">Novipirellula caenicola</name>
    <dbReference type="NCBI Taxonomy" id="1536901"/>
    <lineage>
        <taxon>Bacteria</taxon>
        <taxon>Pseudomonadati</taxon>
        <taxon>Planctomycetota</taxon>
        <taxon>Planctomycetia</taxon>
        <taxon>Pirellulales</taxon>
        <taxon>Pirellulaceae</taxon>
        <taxon>Novipirellula</taxon>
    </lineage>
</organism>
<sequence length="71" mass="7905">MRRIIRPVLAEAKPRVAYPVNAPMEVHGNAVGIRGFDRQSWKHLRVVTCVAKFLVANLFDSPSDPAIVSHV</sequence>